<accession>A0ABY2B6K0</accession>
<dbReference type="Pfam" id="PF00657">
    <property type="entry name" value="Lipase_GDSL"/>
    <property type="match status" value="1"/>
</dbReference>
<protein>
    <submittedName>
        <fullName evidence="2">Lysophospholipase L1-like esterase</fullName>
    </submittedName>
</protein>
<dbReference type="InterPro" id="IPR001087">
    <property type="entry name" value="GDSL"/>
</dbReference>
<evidence type="ECO:0000313" key="2">
    <source>
        <dbReference type="EMBL" id="TCO08987.1"/>
    </source>
</evidence>
<dbReference type="InterPro" id="IPR036514">
    <property type="entry name" value="SGNH_hydro_sf"/>
</dbReference>
<sequence length="272" mass="29674">MRRLMLAAGVAVGLLFASAAVAEPVAAAQAAPPAPSSMASIGDSMTRAADVCCWYGDHPANSWSTGAAGWDGIISHYERLRVLNPGITGRNYNDAKSGARMSDAPGQAQAAVSQQAGYVTILMGANDVCTSSPSTMTPVDTFRDQFRQTLQTLATGQTRIFVASIPDVHHLWEIYHTDFWASLVWDAANICQSLLAPNRTDTERQTVRARNIAFNTVLRDECAAYPLCKYDDDVTFNYQFSRSQVSKLDYFHPSLSGQAALAQVTWTHSWWS</sequence>
<evidence type="ECO:0000256" key="1">
    <source>
        <dbReference type="SAM" id="SignalP"/>
    </source>
</evidence>
<reference evidence="2 3" key="1">
    <citation type="journal article" date="2015" name="Stand. Genomic Sci.">
        <title>Genomic Encyclopedia of Bacterial and Archaeal Type Strains, Phase III: the genomes of soil and plant-associated and newly described type strains.</title>
        <authorList>
            <person name="Whitman W.B."/>
            <person name="Woyke T."/>
            <person name="Klenk H.P."/>
            <person name="Zhou Y."/>
            <person name="Lilburn T.G."/>
            <person name="Beck B.J."/>
            <person name="De Vos P."/>
            <person name="Vandamme P."/>
            <person name="Eisen J.A."/>
            <person name="Garrity G."/>
            <person name="Hugenholtz P."/>
            <person name="Kyrpides N.C."/>
        </authorList>
    </citation>
    <scope>NUCLEOTIDE SEQUENCE [LARGE SCALE GENOMIC DNA]</scope>
    <source>
        <strain evidence="2 3">VKM Ac-2538</strain>
    </source>
</reference>
<organism evidence="2 3">
    <name type="scientific">Kribbella orskensis</name>
    <dbReference type="NCBI Taxonomy" id="2512216"/>
    <lineage>
        <taxon>Bacteria</taxon>
        <taxon>Bacillati</taxon>
        <taxon>Actinomycetota</taxon>
        <taxon>Actinomycetes</taxon>
        <taxon>Propionibacteriales</taxon>
        <taxon>Kribbellaceae</taxon>
        <taxon>Kribbella</taxon>
    </lineage>
</organism>
<comment type="caution">
    <text evidence="2">The sequence shown here is derived from an EMBL/GenBank/DDBJ whole genome shotgun (WGS) entry which is preliminary data.</text>
</comment>
<gene>
    <name evidence="2" type="ORF">EV644_14219</name>
</gene>
<keyword evidence="1" id="KW-0732">Signal</keyword>
<keyword evidence="3" id="KW-1185">Reference proteome</keyword>
<dbReference type="EMBL" id="SLWM01000042">
    <property type="protein sequence ID" value="TCO08987.1"/>
    <property type="molecule type" value="Genomic_DNA"/>
</dbReference>
<dbReference type="Gene3D" id="3.40.50.1110">
    <property type="entry name" value="SGNH hydrolase"/>
    <property type="match status" value="1"/>
</dbReference>
<dbReference type="Proteomes" id="UP000295818">
    <property type="component" value="Unassembled WGS sequence"/>
</dbReference>
<dbReference type="PANTHER" id="PTHR30383:SF5">
    <property type="entry name" value="SGNH HYDROLASE-TYPE ESTERASE DOMAIN-CONTAINING PROTEIN"/>
    <property type="match status" value="1"/>
</dbReference>
<dbReference type="PANTHER" id="PTHR30383">
    <property type="entry name" value="THIOESTERASE 1/PROTEASE 1/LYSOPHOSPHOLIPASE L1"/>
    <property type="match status" value="1"/>
</dbReference>
<feature type="chain" id="PRO_5045305927" evidence="1">
    <location>
        <begin position="23"/>
        <end position="272"/>
    </location>
</feature>
<proteinExistence type="predicted"/>
<feature type="signal peptide" evidence="1">
    <location>
        <begin position="1"/>
        <end position="22"/>
    </location>
</feature>
<name>A0ABY2B6K0_9ACTN</name>
<evidence type="ECO:0000313" key="3">
    <source>
        <dbReference type="Proteomes" id="UP000295818"/>
    </source>
</evidence>
<dbReference type="SUPFAM" id="SSF52266">
    <property type="entry name" value="SGNH hydrolase"/>
    <property type="match status" value="1"/>
</dbReference>
<dbReference type="RefSeq" id="WP_132197297.1">
    <property type="nucleotide sequence ID" value="NZ_SLWM01000042.1"/>
</dbReference>
<dbReference type="InterPro" id="IPR051532">
    <property type="entry name" value="Ester_Hydrolysis_Enzymes"/>
</dbReference>